<dbReference type="Pfam" id="PF00580">
    <property type="entry name" value="UvrD-helicase"/>
    <property type="match status" value="1"/>
</dbReference>
<comment type="catalytic activity">
    <reaction evidence="8">
        <text>ATP + H2O = ADP + phosphate + H(+)</text>
        <dbReference type="Rhea" id="RHEA:13065"/>
        <dbReference type="ChEBI" id="CHEBI:15377"/>
        <dbReference type="ChEBI" id="CHEBI:15378"/>
        <dbReference type="ChEBI" id="CHEBI:30616"/>
        <dbReference type="ChEBI" id="CHEBI:43474"/>
        <dbReference type="ChEBI" id="CHEBI:456216"/>
        <dbReference type="EC" id="5.6.2.4"/>
    </reaction>
</comment>
<evidence type="ECO:0000256" key="3">
    <source>
        <dbReference type="ARBA" id="ARBA00022806"/>
    </source>
</evidence>
<dbReference type="PANTHER" id="PTHR11070">
    <property type="entry name" value="UVRD / RECB / PCRA DNA HELICASE FAMILY MEMBER"/>
    <property type="match status" value="1"/>
</dbReference>
<reference evidence="11 12" key="1">
    <citation type="submission" date="2024-10" db="EMBL/GenBank/DDBJ databases">
        <title>The Natural Products Discovery Center: Release of the First 8490 Sequenced Strains for Exploring Actinobacteria Biosynthetic Diversity.</title>
        <authorList>
            <person name="Kalkreuter E."/>
            <person name="Kautsar S.A."/>
            <person name="Yang D."/>
            <person name="Bader C.D."/>
            <person name="Teijaro C.N."/>
            <person name="Fluegel L."/>
            <person name="Davis C.M."/>
            <person name="Simpson J.R."/>
            <person name="Lauterbach L."/>
            <person name="Steele A.D."/>
            <person name="Gui C."/>
            <person name="Meng S."/>
            <person name="Li G."/>
            <person name="Viehrig K."/>
            <person name="Ye F."/>
            <person name="Su P."/>
            <person name="Kiefer A.F."/>
            <person name="Nichols A."/>
            <person name="Cepeda A.J."/>
            <person name="Yan W."/>
            <person name="Fan B."/>
            <person name="Jiang Y."/>
            <person name="Adhikari A."/>
            <person name="Zheng C.-J."/>
            <person name="Schuster L."/>
            <person name="Cowan T.M."/>
            <person name="Smanski M.J."/>
            <person name="Chevrette M.G."/>
            <person name="De Carvalho L.P.S."/>
            <person name="Shen B."/>
        </authorList>
    </citation>
    <scope>NUCLEOTIDE SEQUENCE [LARGE SCALE GENOMIC DNA]</scope>
    <source>
        <strain evidence="11 12">NPDC001867</strain>
    </source>
</reference>
<feature type="binding site" evidence="9">
    <location>
        <begin position="44"/>
        <end position="51"/>
    </location>
    <ligand>
        <name>ATP</name>
        <dbReference type="ChEBI" id="CHEBI:30616"/>
    </ligand>
</feature>
<keyword evidence="4 9" id="KW-0067">ATP-binding</keyword>
<evidence type="ECO:0000256" key="6">
    <source>
        <dbReference type="ARBA" id="ARBA00034617"/>
    </source>
</evidence>
<dbReference type="CDD" id="cd17932">
    <property type="entry name" value="DEXQc_UvrD"/>
    <property type="match status" value="1"/>
</dbReference>
<keyword evidence="2 9" id="KW-0378">Hydrolase</keyword>
<dbReference type="PROSITE" id="PS51198">
    <property type="entry name" value="UVRD_HELICASE_ATP_BIND"/>
    <property type="match status" value="1"/>
</dbReference>
<evidence type="ECO:0000256" key="5">
    <source>
        <dbReference type="ARBA" id="ARBA00023235"/>
    </source>
</evidence>
<evidence type="ECO:0000256" key="8">
    <source>
        <dbReference type="ARBA" id="ARBA00048988"/>
    </source>
</evidence>
<accession>A0ABW6TE21</accession>
<evidence type="ECO:0000256" key="9">
    <source>
        <dbReference type="PROSITE-ProRule" id="PRU00560"/>
    </source>
</evidence>
<name>A0ABW6TE21_9NOCA</name>
<gene>
    <name evidence="11" type="ORF">ACFYY5_16365</name>
</gene>
<proteinExistence type="predicted"/>
<keyword evidence="5" id="KW-0413">Isomerase</keyword>
<evidence type="ECO:0000313" key="12">
    <source>
        <dbReference type="Proteomes" id="UP001602089"/>
    </source>
</evidence>
<evidence type="ECO:0000313" key="11">
    <source>
        <dbReference type="EMBL" id="MFF4024410.1"/>
    </source>
</evidence>
<evidence type="ECO:0000259" key="10">
    <source>
        <dbReference type="PROSITE" id="PS51198"/>
    </source>
</evidence>
<dbReference type="Gene3D" id="3.40.50.300">
    <property type="entry name" value="P-loop containing nucleotide triphosphate hydrolases"/>
    <property type="match status" value="2"/>
</dbReference>
<evidence type="ECO:0000256" key="1">
    <source>
        <dbReference type="ARBA" id="ARBA00022741"/>
    </source>
</evidence>
<organism evidence="11 12">
    <name type="scientific">Nocardia elegans</name>
    <dbReference type="NCBI Taxonomy" id="300029"/>
    <lineage>
        <taxon>Bacteria</taxon>
        <taxon>Bacillati</taxon>
        <taxon>Actinomycetota</taxon>
        <taxon>Actinomycetes</taxon>
        <taxon>Mycobacteriales</taxon>
        <taxon>Nocardiaceae</taxon>
        <taxon>Nocardia</taxon>
    </lineage>
</organism>
<dbReference type="InterPro" id="IPR027417">
    <property type="entry name" value="P-loop_NTPase"/>
</dbReference>
<dbReference type="Proteomes" id="UP001602089">
    <property type="component" value="Unassembled WGS sequence"/>
</dbReference>
<dbReference type="InterPro" id="IPR000212">
    <property type="entry name" value="DNA_helicase_UvrD/REP"/>
</dbReference>
<dbReference type="EC" id="5.6.2.4" evidence="7"/>
<evidence type="ECO:0000256" key="2">
    <source>
        <dbReference type="ARBA" id="ARBA00022801"/>
    </source>
</evidence>
<dbReference type="SUPFAM" id="SSF52540">
    <property type="entry name" value="P-loop containing nucleoside triphosphate hydrolases"/>
    <property type="match status" value="1"/>
</dbReference>
<comment type="catalytic activity">
    <reaction evidence="6">
        <text>Couples ATP hydrolysis with the unwinding of duplex DNA by translocating in the 3'-5' direction.</text>
        <dbReference type="EC" id="5.6.2.4"/>
    </reaction>
</comment>
<keyword evidence="12" id="KW-1185">Reference proteome</keyword>
<comment type="caution">
    <text evidence="11">The sequence shown here is derived from an EMBL/GenBank/DDBJ whole genome shotgun (WGS) entry which is preliminary data.</text>
</comment>
<protein>
    <recommendedName>
        <fullName evidence="7">DNA 3'-5' helicase</fullName>
        <ecNumber evidence="7">5.6.2.4</ecNumber>
    </recommendedName>
</protein>
<dbReference type="Gene3D" id="1.10.486.10">
    <property type="entry name" value="PCRA, domain 4"/>
    <property type="match status" value="1"/>
</dbReference>
<dbReference type="InterPro" id="IPR014016">
    <property type="entry name" value="UvrD-like_ATP-bd"/>
</dbReference>
<dbReference type="InterPro" id="IPR014017">
    <property type="entry name" value="DNA_helicase_UvrD-like_C"/>
</dbReference>
<dbReference type="Pfam" id="PF13361">
    <property type="entry name" value="UvrD_C"/>
    <property type="match status" value="1"/>
</dbReference>
<sequence length="636" mass="71572">MTSFEPVRPTHLVTPDLWRPIGIEELEPAAWSALRADGCNAVTAGPGTGKTEFLAQRAAYLLQTGLCARPERILAISFKRDAAANLERRVRSRIPEHAHSFTSMTFDAFTKGLVDRFRTTIPSPWTLAPDYEISFFSAKEQEDFITQLADSIGSSLLKRKLHSLPAMGFLPEVIGSYPLPHPATKSTRTAEEFAARRWWDEHYLAAGNRKVDFVMINRLAELLVRRNPHLRRGLELTYPFVFIDEFQDTTYAQYSFLSSVFRNATITVVGDKKQRIMGWAGALDNAFDEFRADFSAQSHQFAWNFRSSEKLVELQHAIATKLDPEAATALSKVSAEIIEEPAQIWSFPNAQREAAVIADWIAVDSATAGRSPAQYALVARQKVAGFEPAFRAELDRHGISLRNDDSLVGQTRLQDLLKERISHLIVGIARLASSGGQASLWTEVSSLFARTQSIRALDDNKMRIAMDNLSTFIREHHKWQGVHPPTARHAEQAVDQIVSFLDLDCIQRELATHRPKDDVDRIITSIKIRLGDVSLSTDSWLKATQDYEAADAVPLLTIHRSKGLEYHTVFFLGLDDSQWWAHGRDPIESTSTFFVGLSRAGQRNIFTSSQERGGRSKIDDLYEVLQEVGIKEVHWD</sequence>
<keyword evidence="3 9" id="KW-0347">Helicase</keyword>
<dbReference type="PANTHER" id="PTHR11070:SF2">
    <property type="entry name" value="ATP-DEPENDENT DNA HELICASE SRS2"/>
    <property type="match status" value="1"/>
</dbReference>
<dbReference type="EMBL" id="JBIATK010000004">
    <property type="protein sequence ID" value="MFF4024410.1"/>
    <property type="molecule type" value="Genomic_DNA"/>
</dbReference>
<evidence type="ECO:0000256" key="4">
    <source>
        <dbReference type="ARBA" id="ARBA00022840"/>
    </source>
</evidence>
<dbReference type="RefSeq" id="WP_195021857.1">
    <property type="nucleotide sequence ID" value="NZ_JADLPS010000001.1"/>
</dbReference>
<keyword evidence="1 9" id="KW-0547">Nucleotide-binding</keyword>
<evidence type="ECO:0000256" key="7">
    <source>
        <dbReference type="ARBA" id="ARBA00034808"/>
    </source>
</evidence>
<feature type="domain" description="UvrD-like helicase ATP-binding" evidence="10">
    <location>
        <begin position="23"/>
        <end position="308"/>
    </location>
</feature>